<dbReference type="EMBL" id="JACGCM010000816">
    <property type="protein sequence ID" value="KAF6165816.1"/>
    <property type="molecule type" value="Genomic_DNA"/>
</dbReference>
<dbReference type="Pfam" id="PF00106">
    <property type="entry name" value="adh_short"/>
    <property type="match status" value="1"/>
</dbReference>
<dbReference type="Proteomes" id="UP000541444">
    <property type="component" value="Unassembled WGS sequence"/>
</dbReference>
<dbReference type="Gene3D" id="3.40.50.720">
    <property type="entry name" value="NAD(P)-binding Rossmann-like Domain"/>
    <property type="match status" value="1"/>
</dbReference>
<protein>
    <submittedName>
        <fullName evidence="3">Uncharacterized protein</fullName>
    </submittedName>
</protein>
<dbReference type="SUPFAM" id="SSF51735">
    <property type="entry name" value="NAD(P)-binding Rossmann-fold domains"/>
    <property type="match status" value="1"/>
</dbReference>
<evidence type="ECO:0000256" key="1">
    <source>
        <dbReference type="ARBA" id="ARBA00006484"/>
    </source>
</evidence>
<proteinExistence type="inferred from homology"/>
<keyword evidence="2" id="KW-0560">Oxidoreductase</keyword>
<comment type="similarity">
    <text evidence="1">Belongs to the short-chain dehydrogenases/reductases (SDR) family.</text>
</comment>
<dbReference type="OrthoDB" id="294295at2759"/>
<dbReference type="PRINTS" id="PR00081">
    <property type="entry name" value="GDHRDH"/>
</dbReference>
<evidence type="ECO:0000313" key="3">
    <source>
        <dbReference type="EMBL" id="KAF6165816.1"/>
    </source>
</evidence>
<gene>
    <name evidence="3" type="ORF">GIB67_012713</name>
</gene>
<reference evidence="3 4" key="1">
    <citation type="journal article" date="2020" name="IScience">
        <title>Genome Sequencing of the Endangered Kingdonia uniflora (Circaeasteraceae, Ranunculales) Reveals Potential Mechanisms of Evolutionary Specialization.</title>
        <authorList>
            <person name="Sun Y."/>
            <person name="Deng T."/>
            <person name="Zhang A."/>
            <person name="Moore M.J."/>
            <person name="Landis J.B."/>
            <person name="Lin N."/>
            <person name="Zhang H."/>
            <person name="Zhang X."/>
            <person name="Huang J."/>
            <person name="Zhang X."/>
            <person name="Sun H."/>
            <person name="Wang H."/>
        </authorList>
    </citation>
    <scope>NUCLEOTIDE SEQUENCE [LARGE SCALE GENOMIC DNA]</scope>
    <source>
        <strain evidence="3">TB1705</strain>
        <tissue evidence="3">Leaf</tissue>
    </source>
</reference>
<dbReference type="InterPro" id="IPR002347">
    <property type="entry name" value="SDR_fam"/>
</dbReference>
<organism evidence="3 4">
    <name type="scientific">Kingdonia uniflora</name>
    <dbReference type="NCBI Taxonomy" id="39325"/>
    <lineage>
        <taxon>Eukaryota</taxon>
        <taxon>Viridiplantae</taxon>
        <taxon>Streptophyta</taxon>
        <taxon>Embryophyta</taxon>
        <taxon>Tracheophyta</taxon>
        <taxon>Spermatophyta</taxon>
        <taxon>Magnoliopsida</taxon>
        <taxon>Ranunculales</taxon>
        <taxon>Circaeasteraceae</taxon>
        <taxon>Kingdonia</taxon>
    </lineage>
</organism>
<dbReference type="AlphaFoldDB" id="A0A7J7NF51"/>
<evidence type="ECO:0000313" key="4">
    <source>
        <dbReference type="Proteomes" id="UP000541444"/>
    </source>
</evidence>
<comment type="caution">
    <text evidence="3">The sequence shown here is derived from an EMBL/GenBank/DDBJ whole genome shotgun (WGS) entry which is preliminary data.</text>
</comment>
<evidence type="ECO:0000256" key="2">
    <source>
        <dbReference type="ARBA" id="ARBA00023002"/>
    </source>
</evidence>
<name>A0A7J7NF51_9MAGN</name>
<sequence length="166" mass="17595">MIKASTTSAKRLEGKVAIVTGGAGGIGEATVRLFWSHGAKIIIADIQDNIGEALCKELDENALYVHCDVTDEEQVRRTIDLVVENYGKLDIMYNNAGVLDMATTSILTIVKSDVEKVLNVNLMGGILGAKHAARVMVPAKKGCILFTTSASTSIACTLCHGCIASK</sequence>
<dbReference type="PANTHER" id="PTHR43180">
    <property type="entry name" value="3-OXOACYL-(ACYL-CARRIER-PROTEIN) REDUCTASE (AFU_ORTHOLOGUE AFUA_6G11210)"/>
    <property type="match status" value="1"/>
</dbReference>
<accession>A0A7J7NF51</accession>
<keyword evidence="4" id="KW-1185">Reference proteome</keyword>
<dbReference type="PANTHER" id="PTHR43180:SF30">
    <property type="entry name" value="MOMILACTONE A SYNTHASE"/>
    <property type="match status" value="1"/>
</dbReference>
<dbReference type="InterPro" id="IPR036291">
    <property type="entry name" value="NAD(P)-bd_dom_sf"/>
</dbReference>
<dbReference type="GO" id="GO:0016491">
    <property type="term" value="F:oxidoreductase activity"/>
    <property type="evidence" value="ECO:0007669"/>
    <property type="project" value="UniProtKB-KW"/>
</dbReference>